<dbReference type="AlphaFoldDB" id="A0A6I4P8V2"/>
<dbReference type="Gene3D" id="3.50.50.60">
    <property type="entry name" value="FAD/NAD(P)-binding domain"/>
    <property type="match status" value="1"/>
</dbReference>
<dbReference type="InterPro" id="IPR002937">
    <property type="entry name" value="Amino_oxidase"/>
</dbReference>
<evidence type="ECO:0000259" key="2">
    <source>
        <dbReference type="Pfam" id="PF01593"/>
    </source>
</evidence>
<dbReference type="SUPFAM" id="SSF54373">
    <property type="entry name" value="FAD-linked reductases, C-terminal domain"/>
    <property type="match status" value="1"/>
</dbReference>
<dbReference type="Proteomes" id="UP000438182">
    <property type="component" value="Unassembled WGS sequence"/>
</dbReference>
<organism evidence="3 4">
    <name type="scientific">Agromyces seonyuensis</name>
    <dbReference type="NCBI Taxonomy" id="2662446"/>
    <lineage>
        <taxon>Bacteria</taxon>
        <taxon>Bacillati</taxon>
        <taxon>Actinomycetota</taxon>
        <taxon>Actinomycetes</taxon>
        <taxon>Micrococcales</taxon>
        <taxon>Microbacteriaceae</taxon>
        <taxon>Agromyces</taxon>
    </lineage>
</organism>
<dbReference type="InterPro" id="IPR036188">
    <property type="entry name" value="FAD/NAD-bd_sf"/>
</dbReference>
<evidence type="ECO:0000256" key="1">
    <source>
        <dbReference type="SAM" id="SignalP"/>
    </source>
</evidence>
<feature type="signal peptide" evidence="1">
    <location>
        <begin position="1"/>
        <end position="24"/>
    </location>
</feature>
<accession>A0A6I4P8V2</accession>
<dbReference type="EMBL" id="WSTA01000146">
    <property type="protein sequence ID" value="MWC00418.1"/>
    <property type="molecule type" value="Genomic_DNA"/>
</dbReference>
<dbReference type="Pfam" id="PF01593">
    <property type="entry name" value="Amino_oxidase"/>
    <property type="match status" value="1"/>
</dbReference>
<comment type="caution">
    <text evidence="3">The sequence shown here is derived from an EMBL/GenBank/DDBJ whole genome shotgun (WGS) entry which is preliminary data.</text>
</comment>
<name>A0A6I4P8V2_9MICO</name>
<sequence length="214" mass="21454">EAGPIRARAVVLAAPAAASRPLLAALGGDLAAVAAEDWPTPATIELVTLVLDAPSLDARPRGSGLLVARDTPGVAAKALTHASAKWDWLAEELPAGRHVVRLSYGRAGSANPLAGLDDVAAADLARRDAALLLGVELDPSQVVGSARVPWTDALSHAAAGQADRVARLRAALSASPGVAVAGAWVAGTGLASVVPDARAAALRVIRALDGPVAR</sequence>
<keyword evidence="4" id="KW-1185">Reference proteome</keyword>
<feature type="chain" id="PRO_5038495334" evidence="1">
    <location>
        <begin position="25"/>
        <end position="214"/>
    </location>
</feature>
<feature type="domain" description="Amine oxidase" evidence="2">
    <location>
        <begin position="5"/>
        <end position="204"/>
    </location>
</feature>
<keyword evidence="1" id="KW-0732">Signal</keyword>
<reference evidence="3 4" key="1">
    <citation type="submission" date="2019-12" db="EMBL/GenBank/DDBJ databases">
        <authorList>
            <person name="Kim Y.S."/>
        </authorList>
    </citation>
    <scope>NUCLEOTIDE SEQUENCE [LARGE SCALE GENOMIC DNA]</scope>
    <source>
        <strain evidence="3 4">MMS17-SY077</strain>
    </source>
</reference>
<proteinExistence type="predicted"/>
<dbReference type="RefSeq" id="WP_202107365.1">
    <property type="nucleotide sequence ID" value="NZ_WSTA01000146.1"/>
</dbReference>
<dbReference type="Gene3D" id="3.90.660.20">
    <property type="entry name" value="Protoporphyrinogen oxidase, mitochondrial, domain 2"/>
    <property type="match status" value="1"/>
</dbReference>
<feature type="non-terminal residue" evidence="3">
    <location>
        <position position="1"/>
    </location>
</feature>
<gene>
    <name evidence="3" type="ORF">GB864_17925</name>
</gene>
<dbReference type="GO" id="GO:0016491">
    <property type="term" value="F:oxidoreductase activity"/>
    <property type="evidence" value="ECO:0007669"/>
    <property type="project" value="InterPro"/>
</dbReference>
<protein>
    <submittedName>
        <fullName evidence="3">Protoporphyrinogen oxidase</fullName>
    </submittedName>
</protein>
<evidence type="ECO:0000313" key="4">
    <source>
        <dbReference type="Proteomes" id="UP000438182"/>
    </source>
</evidence>
<evidence type="ECO:0000313" key="3">
    <source>
        <dbReference type="EMBL" id="MWC00418.1"/>
    </source>
</evidence>